<dbReference type="PANTHER" id="PTHR43329">
    <property type="entry name" value="EPOXIDE HYDROLASE"/>
    <property type="match status" value="1"/>
</dbReference>
<sequence length="323" mass="36353">MDHIQQKFVEIGGLNLHVAELGPIRYDADLLCAAATATVIVFLHGFPEIWYSWRHQMVGVANAGYRAIAPDFRGYGLSEIPAEPEKTNFIDLVNDLAGILDHYKIKKAFIVGKDFGAQVAYSFELLHPDRVLGVVTLGVPYVPDALSAQLYSSLPEGFYIKRWMIPGIAEADFGRFKVETVVKRIYILFARDVVPIAEKNQQVLDLVNSSARLPPWFTKNDLKVYAKLYKRSGFTTPLQVPYRARPVDLGTTVPKVSARALLIMGDKDYFFKFPGIEQYLAGGVKQYVPNLNVTFISKGTHFVQEQFPAQVNKLIIKFLKKHT</sequence>
<dbReference type="Gene3D" id="3.40.50.1820">
    <property type="entry name" value="alpha/beta hydrolase"/>
    <property type="match status" value="1"/>
</dbReference>
<keyword evidence="5" id="KW-1185">Reference proteome</keyword>
<evidence type="ECO:0000256" key="2">
    <source>
        <dbReference type="ARBA" id="ARBA00038334"/>
    </source>
</evidence>
<dbReference type="PRINTS" id="PR00111">
    <property type="entry name" value="ABHYDROLASE"/>
</dbReference>
<name>A0A7J6V5B8_THATH</name>
<evidence type="ECO:0000259" key="3">
    <source>
        <dbReference type="Pfam" id="PF00561"/>
    </source>
</evidence>
<keyword evidence="1 4" id="KW-0378">Hydrolase</keyword>
<dbReference type="Proteomes" id="UP000554482">
    <property type="component" value="Unassembled WGS sequence"/>
</dbReference>
<evidence type="ECO:0000256" key="1">
    <source>
        <dbReference type="ARBA" id="ARBA00022801"/>
    </source>
</evidence>
<dbReference type="AlphaFoldDB" id="A0A7J6V5B8"/>
<dbReference type="InterPro" id="IPR000639">
    <property type="entry name" value="Epox_hydrolase-like"/>
</dbReference>
<gene>
    <name evidence="4" type="ORF">FRX31_030536</name>
</gene>
<protein>
    <submittedName>
        <fullName evidence="4">Epoxide hydrolase a</fullName>
    </submittedName>
</protein>
<dbReference type="InterPro" id="IPR000073">
    <property type="entry name" value="AB_hydrolase_1"/>
</dbReference>
<evidence type="ECO:0000313" key="4">
    <source>
        <dbReference type="EMBL" id="KAF5179878.1"/>
    </source>
</evidence>
<organism evidence="4 5">
    <name type="scientific">Thalictrum thalictroides</name>
    <name type="common">Rue-anemone</name>
    <name type="synonym">Anemone thalictroides</name>
    <dbReference type="NCBI Taxonomy" id="46969"/>
    <lineage>
        <taxon>Eukaryota</taxon>
        <taxon>Viridiplantae</taxon>
        <taxon>Streptophyta</taxon>
        <taxon>Embryophyta</taxon>
        <taxon>Tracheophyta</taxon>
        <taxon>Spermatophyta</taxon>
        <taxon>Magnoliopsida</taxon>
        <taxon>Ranunculales</taxon>
        <taxon>Ranunculaceae</taxon>
        <taxon>Thalictroideae</taxon>
        <taxon>Thalictrum</taxon>
    </lineage>
</organism>
<evidence type="ECO:0000313" key="5">
    <source>
        <dbReference type="Proteomes" id="UP000554482"/>
    </source>
</evidence>
<accession>A0A7J6V5B8</accession>
<dbReference type="OrthoDB" id="408373at2759"/>
<dbReference type="SUPFAM" id="SSF53474">
    <property type="entry name" value="alpha/beta-Hydrolases"/>
    <property type="match status" value="1"/>
</dbReference>
<comment type="similarity">
    <text evidence="2">Belongs to the AB hydrolase superfamily. Epoxide hydrolase family.</text>
</comment>
<dbReference type="InterPro" id="IPR029058">
    <property type="entry name" value="AB_hydrolase_fold"/>
</dbReference>
<feature type="domain" description="AB hydrolase-1" evidence="3">
    <location>
        <begin position="39"/>
        <end position="153"/>
    </location>
</feature>
<dbReference type="Pfam" id="PF00561">
    <property type="entry name" value="Abhydrolase_1"/>
    <property type="match status" value="1"/>
</dbReference>
<dbReference type="GO" id="GO:0016787">
    <property type="term" value="F:hydrolase activity"/>
    <property type="evidence" value="ECO:0007669"/>
    <property type="project" value="UniProtKB-KW"/>
</dbReference>
<reference evidence="4 5" key="1">
    <citation type="submission" date="2020-06" db="EMBL/GenBank/DDBJ databases">
        <title>Transcriptomic and genomic resources for Thalictrum thalictroides and T. hernandezii: Facilitating candidate gene discovery in an emerging model plant lineage.</title>
        <authorList>
            <person name="Arias T."/>
            <person name="Riano-Pachon D.M."/>
            <person name="Di Stilio V.S."/>
        </authorList>
    </citation>
    <scope>NUCLEOTIDE SEQUENCE [LARGE SCALE GENOMIC DNA]</scope>
    <source>
        <strain evidence="5">cv. WT478/WT964</strain>
        <tissue evidence="4">Leaves</tissue>
    </source>
</reference>
<dbReference type="PRINTS" id="PR00412">
    <property type="entry name" value="EPOXHYDRLASE"/>
</dbReference>
<dbReference type="EMBL" id="JABWDY010038197">
    <property type="protein sequence ID" value="KAF5179878.1"/>
    <property type="molecule type" value="Genomic_DNA"/>
</dbReference>
<proteinExistence type="inferred from homology"/>
<comment type="caution">
    <text evidence="4">The sequence shown here is derived from an EMBL/GenBank/DDBJ whole genome shotgun (WGS) entry which is preliminary data.</text>
</comment>